<evidence type="ECO:0000313" key="21">
    <source>
        <dbReference type="Proteomes" id="UP000313849"/>
    </source>
</evidence>
<dbReference type="GO" id="GO:0046168">
    <property type="term" value="P:glycerol-3-phosphate catabolic process"/>
    <property type="evidence" value="ECO:0007669"/>
    <property type="project" value="InterPro"/>
</dbReference>
<evidence type="ECO:0000256" key="12">
    <source>
        <dbReference type="ARBA" id="ARBA00080511"/>
    </source>
</evidence>
<feature type="binding site" evidence="13">
    <location>
        <position position="280"/>
    </location>
    <ligand>
        <name>NADPH</name>
        <dbReference type="ChEBI" id="CHEBI:57783"/>
    </ligand>
</feature>
<dbReference type="FunFam" id="3.40.50.720:FF:000019">
    <property type="entry name" value="Glycerol-3-phosphate dehydrogenase [NAD(P)+]"/>
    <property type="match status" value="1"/>
</dbReference>
<dbReference type="GO" id="GO:0005975">
    <property type="term" value="P:carbohydrate metabolic process"/>
    <property type="evidence" value="ECO:0007669"/>
    <property type="project" value="InterPro"/>
</dbReference>
<dbReference type="UniPathway" id="UPA00940"/>
<name>A0A5C5BFC8_9MICO</name>
<feature type="binding site" evidence="13">
    <location>
        <position position="105"/>
    </location>
    <ligand>
        <name>sn-glycerol 3-phosphate</name>
        <dbReference type="ChEBI" id="CHEBI:57597"/>
    </ligand>
</feature>
<evidence type="ECO:0000256" key="5">
    <source>
        <dbReference type="ARBA" id="ARBA00023027"/>
    </source>
</evidence>
<protein>
    <recommendedName>
        <fullName evidence="11 13">Glycerol-3-phosphate dehydrogenase [NAD(P)+]</fullName>
        <ecNumber evidence="10 13">1.1.1.94</ecNumber>
    </recommendedName>
    <alternativeName>
        <fullName evidence="13">NAD(P)(+)-dependent glycerol-3-phosphate dehydrogenase</fullName>
    </alternativeName>
    <alternativeName>
        <fullName evidence="12 13">NAD(P)H-dependent dihydroxyacetone-phosphate reductase</fullName>
    </alternativeName>
</protein>
<dbReference type="NCBIfam" id="NF000940">
    <property type="entry name" value="PRK00094.1-2"/>
    <property type="match status" value="1"/>
</dbReference>
<feature type="binding site" evidence="15">
    <location>
        <position position="105"/>
    </location>
    <ligand>
        <name>substrate</name>
    </ligand>
</feature>
<feature type="domain" description="Glycerol-3-phosphate dehydrogenase NAD-dependent N-terminal" evidence="18">
    <location>
        <begin position="4"/>
        <end position="159"/>
    </location>
</feature>
<evidence type="ECO:0000256" key="16">
    <source>
        <dbReference type="PIRSR" id="PIRSR000114-3"/>
    </source>
</evidence>
<keyword evidence="13" id="KW-0547">Nucleotide-binding</keyword>
<dbReference type="AlphaFoldDB" id="A0A5C5BFC8"/>
<comment type="caution">
    <text evidence="13">Lacks conserved residue(s) required for the propagation of feature annotation.</text>
</comment>
<dbReference type="FunFam" id="1.10.1040.10:FF:000001">
    <property type="entry name" value="Glycerol-3-phosphate dehydrogenase [NAD(P)+]"/>
    <property type="match status" value="1"/>
</dbReference>
<dbReference type="RefSeq" id="WP_108717800.1">
    <property type="nucleotide sequence ID" value="NZ_VENP01000006.1"/>
</dbReference>
<comment type="similarity">
    <text evidence="1 13 17">Belongs to the NAD-dependent glycerol-3-phosphate dehydrogenase family.</text>
</comment>
<feature type="binding site" evidence="13">
    <location>
        <position position="135"/>
    </location>
    <ligand>
        <name>sn-glycerol 3-phosphate</name>
        <dbReference type="ChEBI" id="CHEBI:57597"/>
    </ligand>
</feature>
<feature type="binding site" evidence="13">
    <location>
        <position position="10"/>
    </location>
    <ligand>
        <name>NADPH</name>
        <dbReference type="ChEBI" id="CHEBI:57783"/>
    </ligand>
</feature>
<feature type="binding site" evidence="13">
    <location>
        <position position="139"/>
    </location>
    <ligand>
        <name>NADPH</name>
        <dbReference type="ChEBI" id="CHEBI:57783"/>
    </ligand>
</feature>
<evidence type="ECO:0000256" key="7">
    <source>
        <dbReference type="ARBA" id="ARBA00023209"/>
    </source>
</evidence>
<feature type="binding site" evidence="13">
    <location>
        <position position="105"/>
    </location>
    <ligand>
        <name>NADPH</name>
        <dbReference type="ChEBI" id="CHEBI:57783"/>
    </ligand>
</feature>
<keyword evidence="2 13" id="KW-0444">Lipid biosynthesis</keyword>
<dbReference type="PIRSF" id="PIRSF000114">
    <property type="entry name" value="Glycerol-3-P_dh"/>
    <property type="match status" value="1"/>
</dbReference>
<dbReference type="GO" id="GO:0006650">
    <property type="term" value="P:glycerophospholipid metabolic process"/>
    <property type="evidence" value="ECO:0007669"/>
    <property type="project" value="UniProtKB-UniRule"/>
</dbReference>
<gene>
    <name evidence="13" type="primary">gpsA</name>
    <name evidence="20" type="ORF">FH969_02885</name>
</gene>
<feature type="binding site" evidence="13">
    <location>
        <position position="254"/>
    </location>
    <ligand>
        <name>sn-glycerol 3-phosphate</name>
        <dbReference type="ChEBI" id="CHEBI:57597"/>
    </ligand>
</feature>
<evidence type="ECO:0000256" key="9">
    <source>
        <dbReference type="ARBA" id="ARBA00052716"/>
    </source>
</evidence>
<feature type="binding site" evidence="13">
    <location>
        <position position="190"/>
    </location>
    <ligand>
        <name>sn-glycerol 3-phosphate</name>
        <dbReference type="ChEBI" id="CHEBI:57597"/>
    </ligand>
</feature>
<sequence>MRCAVLGSGSFGTVFAQLLADAGHDVVLWAKTEETARSISLDHENPTYLPGVRLADTVNATTDLPAAVAGAGLVVVALPSQIVRGLLAPYRDDVPDDAIVLSLMKGVEEGTDERMSEVLASVWDLPAKRLAVLSGPNLSGEIAQRQPTATVVACEHEDTALEVAHAIATPYFRVFTATDVIGIEIGGAVKNVIALAVGIAQGVGFGDNTMASIMTRGLSEAARIGAAVGAQPETFAGLAGMGDLIATCSSPLSRNHRLGSYIGRGMSLEEAVAATGSTAEGAKSCRPILDLANRNGVKASIIRAVVDVLYNGLTVQEMVERLVDRPPRAED</sequence>
<evidence type="ECO:0000256" key="13">
    <source>
        <dbReference type="HAMAP-Rule" id="MF_00394"/>
    </source>
</evidence>
<keyword evidence="13" id="KW-0963">Cytoplasm</keyword>
<evidence type="ECO:0000256" key="3">
    <source>
        <dbReference type="ARBA" id="ARBA00022857"/>
    </source>
</evidence>
<evidence type="ECO:0000256" key="17">
    <source>
        <dbReference type="RuleBase" id="RU000437"/>
    </source>
</evidence>
<dbReference type="OrthoDB" id="9812273at2"/>
<evidence type="ECO:0000256" key="15">
    <source>
        <dbReference type="PIRSR" id="PIRSR000114-2"/>
    </source>
</evidence>
<evidence type="ECO:0000256" key="6">
    <source>
        <dbReference type="ARBA" id="ARBA00023098"/>
    </source>
</evidence>
<dbReference type="GO" id="GO:0051287">
    <property type="term" value="F:NAD binding"/>
    <property type="evidence" value="ECO:0007669"/>
    <property type="project" value="InterPro"/>
</dbReference>
<dbReference type="Pfam" id="PF01210">
    <property type="entry name" value="NAD_Gly3P_dh_N"/>
    <property type="match status" value="1"/>
</dbReference>
<keyword evidence="3 13" id="KW-0521">NADP</keyword>
<dbReference type="EC" id="1.1.1.94" evidence="10 13"/>
<dbReference type="GO" id="GO:0141153">
    <property type="term" value="F:glycerol-3-phosphate dehydrogenase (NADP+) activity"/>
    <property type="evidence" value="ECO:0007669"/>
    <property type="project" value="RHEA"/>
</dbReference>
<dbReference type="GO" id="GO:0046167">
    <property type="term" value="P:glycerol-3-phosphate biosynthetic process"/>
    <property type="evidence" value="ECO:0007669"/>
    <property type="project" value="UniProtKB-UniRule"/>
</dbReference>
<comment type="catalytic activity">
    <reaction evidence="13">
        <text>sn-glycerol 3-phosphate + NAD(+) = dihydroxyacetone phosphate + NADH + H(+)</text>
        <dbReference type="Rhea" id="RHEA:11092"/>
        <dbReference type="ChEBI" id="CHEBI:15378"/>
        <dbReference type="ChEBI" id="CHEBI:57540"/>
        <dbReference type="ChEBI" id="CHEBI:57597"/>
        <dbReference type="ChEBI" id="CHEBI:57642"/>
        <dbReference type="ChEBI" id="CHEBI:57945"/>
        <dbReference type="EC" id="1.1.1.94"/>
    </reaction>
</comment>
<organism evidence="20 21">
    <name type="scientific">Miniimonas arenae</name>
    <dbReference type="NCBI Taxonomy" id="676201"/>
    <lineage>
        <taxon>Bacteria</taxon>
        <taxon>Bacillati</taxon>
        <taxon>Actinomycetota</taxon>
        <taxon>Actinomycetes</taxon>
        <taxon>Micrococcales</taxon>
        <taxon>Beutenbergiaceae</taxon>
        <taxon>Miniimonas</taxon>
    </lineage>
</organism>
<dbReference type="EMBL" id="VENP01000006">
    <property type="protein sequence ID" value="TNU76497.1"/>
    <property type="molecule type" value="Genomic_DNA"/>
</dbReference>
<comment type="pathway">
    <text evidence="13">Membrane lipid metabolism; glycerophospholipid metabolism.</text>
</comment>
<feature type="active site" description="Proton acceptor" evidence="13 14">
    <location>
        <position position="190"/>
    </location>
</feature>
<dbReference type="Proteomes" id="UP000313849">
    <property type="component" value="Unassembled WGS sequence"/>
</dbReference>
<dbReference type="PROSITE" id="PS00957">
    <property type="entry name" value="NAD_G3PDH"/>
    <property type="match status" value="1"/>
</dbReference>
<dbReference type="GO" id="GO:0141152">
    <property type="term" value="F:glycerol-3-phosphate dehydrogenase (NAD+) activity"/>
    <property type="evidence" value="ECO:0007669"/>
    <property type="project" value="RHEA"/>
</dbReference>
<dbReference type="PRINTS" id="PR00077">
    <property type="entry name" value="GPDHDRGNASE"/>
</dbReference>
<dbReference type="Gene3D" id="1.10.1040.10">
    <property type="entry name" value="N-(1-d-carboxylethyl)-l-norvaline Dehydrogenase, domain 2"/>
    <property type="match status" value="1"/>
</dbReference>
<feature type="binding site" evidence="13">
    <location>
        <position position="255"/>
    </location>
    <ligand>
        <name>sn-glycerol 3-phosphate</name>
        <dbReference type="ChEBI" id="CHEBI:57597"/>
    </ligand>
</feature>
<dbReference type="SUPFAM" id="SSF48179">
    <property type="entry name" value="6-phosphogluconate dehydrogenase C-terminal domain-like"/>
    <property type="match status" value="1"/>
</dbReference>
<feature type="binding site" evidence="13">
    <location>
        <position position="48"/>
    </location>
    <ligand>
        <name>NADPH</name>
        <dbReference type="ChEBI" id="CHEBI:57783"/>
    </ligand>
</feature>
<feature type="binding site" evidence="15">
    <location>
        <begin position="254"/>
        <end position="255"/>
    </location>
    <ligand>
        <name>substrate</name>
    </ligand>
</feature>
<evidence type="ECO:0000256" key="2">
    <source>
        <dbReference type="ARBA" id="ARBA00022516"/>
    </source>
</evidence>
<dbReference type="NCBIfam" id="NF000942">
    <property type="entry name" value="PRK00094.1-4"/>
    <property type="match status" value="1"/>
</dbReference>
<evidence type="ECO:0000256" key="14">
    <source>
        <dbReference type="PIRSR" id="PIRSR000114-1"/>
    </source>
</evidence>
<proteinExistence type="inferred from homology"/>
<keyword evidence="8 13" id="KW-1208">Phospholipid metabolism</keyword>
<reference evidence="20 21" key="1">
    <citation type="submission" date="2019-06" db="EMBL/GenBank/DDBJ databases">
        <title>Draft genome sequence of Miniimonas arenae KCTC 19750T isolated from sea sand.</title>
        <authorList>
            <person name="Park S.-J."/>
        </authorList>
    </citation>
    <scope>NUCLEOTIDE SEQUENCE [LARGE SCALE GENOMIC DNA]</scope>
    <source>
        <strain evidence="20 21">KCTC 19750</strain>
    </source>
</reference>
<dbReference type="InterPro" id="IPR006168">
    <property type="entry name" value="G3P_DH_NAD-dep"/>
</dbReference>
<dbReference type="GO" id="GO:0008654">
    <property type="term" value="P:phospholipid biosynthetic process"/>
    <property type="evidence" value="ECO:0007669"/>
    <property type="project" value="UniProtKB-KW"/>
</dbReference>
<feature type="binding site" evidence="13">
    <location>
        <position position="253"/>
    </location>
    <ligand>
        <name>sn-glycerol 3-phosphate</name>
        <dbReference type="ChEBI" id="CHEBI:57597"/>
    </ligand>
</feature>
<dbReference type="InterPro" id="IPR036291">
    <property type="entry name" value="NAD(P)-bd_dom_sf"/>
</dbReference>
<feature type="binding site" evidence="13">
    <location>
        <position position="31"/>
    </location>
    <ligand>
        <name>NADPH</name>
        <dbReference type="ChEBI" id="CHEBI:57783"/>
    </ligand>
</feature>
<comment type="subcellular location">
    <subcellularLocation>
        <location evidence="13">Cytoplasm</location>
    </subcellularLocation>
</comment>
<evidence type="ECO:0000256" key="10">
    <source>
        <dbReference type="ARBA" id="ARBA00066687"/>
    </source>
</evidence>
<evidence type="ECO:0000313" key="20">
    <source>
        <dbReference type="EMBL" id="TNU76497.1"/>
    </source>
</evidence>
<keyword evidence="6 13" id="KW-0443">Lipid metabolism</keyword>
<feature type="binding site" evidence="13">
    <location>
        <position position="243"/>
    </location>
    <ligand>
        <name>sn-glycerol 3-phosphate</name>
        <dbReference type="ChEBI" id="CHEBI:57597"/>
    </ligand>
</feature>
<feature type="binding site" evidence="13">
    <location>
        <position position="11"/>
    </location>
    <ligand>
        <name>NADPH</name>
        <dbReference type="ChEBI" id="CHEBI:57783"/>
    </ligand>
</feature>
<dbReference type="Gene3D" id="3.40.50.720">
    <property type="entry name" value="NAD(P)-binding Rossmann-like Domain"/>
    <property type="match status" value="1"/>
</dbReference>
<dbReference type="InterPro" id="IPR006109">
    <property type="entry name" value="G3P_DH_NAD-dep_C"/>
</dbReference>
<accession>A0A5C5BFC8</accession>
<feature type="binding site" evidence="16">
    <location>
        <begin position="7"/>
        <end position="12"/>
    </location>
    <ligand>
        <name>NAD(+)</name>
        <dbReference type="ChEBI" id="CHEBI:57540"/>
    </ligand>
</feature>
<keyword evidence="7 13" id="KW-0594">Phospholipid biosynthesis</keyword>
<keyword evidence="5 13" id="KW-0520">NAD</keyword>
<dbReference type="SUPFAM" id="SSF51735">
    <property type="entry name" value="NAD(P)-binding Rossmann-fold domains"/>
    <property type="match status" value="1"/>
</dbReference>
<comment type="catalytic activity">
    <reaction evidence="9">
        <text>sn-glycerol 3-phosphate + NADP(+) = dihydroxyacetone phosphate + NADPH + H(+)</text>
        <dbReference type="Rhea" id="RHEA:11096"/>
        <dbReference type="ChEBI" id="CHEBI:15378"/>
        <dbReference type="ChEBI" id="CHEBI:57597"/>
        <dbReference type="ChEBI" id="CHEBI:57642"/>
        <dbReference type="ChEBI" id="CHEBI:57783"/>
        <dbReference type="ChEBI" id="CHEBI:58349"/>
        <dbReference type="EC" id="1.1.1.94"/>
    </reaction>
    <physiologicalReaction direction="right-to-left" evidence="9">
        <dbReference type="Rhea" id="RHEA:11098"/>
    </physiologicalReaction>
</comment>
<feature type="domain" description="Glycerol-3-phosphate dehydrogenase NAD-dependent C-terminal" evidence="19">
    <location>
        <begin position="179"/>
        <end position="320"/>
    </location>
</feature>
<comment type="function">
    <text evidence="13">Catalyzes the reduction of the glycolytic intermediate dihydroxyacetone phosphate (DHAP) to sn-glycerol 3-phosphate (G3P), the key precursor for phospholipid synthesis.</text>
</comment>
<evidence type="ECO:0000256" key="11">
    <source>
        <dbReference type="ARBA" id="ARBA00069372"/>
    </source>
</evidence>
<dbReference type="HAMAP" id="MF_00394">
    <property type="entry name" value="NAD_Glyc3P_dehydrog"/>
    <property type="match status" value="1"/>
</dbReference>
<dbReference type="InterPro" id="IPR013328">
    <property type="entry name" value="6PGD_dom2"/>
</dbReference>
<dbReference type="GO" id="GO:0005829">
    <property type="term" value="C:cytosol"/>
    <property type="evidence" value="ECO:0007669"/>
    <property type="project" value="TreeGrafter"/>
</dbReference>
<dbReference type="Pfam" id="PF07479">
    <property type="entry name" value="NAD_Gly3P_dh_C"/>
    <property type="match status" value="1"/>
</dbReference>
<evidence type="ECO:0000256" key="1">
    <source>
        <dbReference type="ARBA" id="ARBA00011009"/>
    </source>
</evidence>
<dbReference type="PANTHER" id="PTHR11728:SF1">
    <property type="entry name" value="GLYCEROL-3-PHOSPHATE DEHYDROGENASE [NAD(+)] 2, CHLOROPLASTIC"/>
    <property type="match status" value="1"/>
</dbReference>
<evidence type="ECO:0000259" key="19">
    <source>
        <dbReference type="Pfam" id="PF07479"/>
    </source>
</evidence>
<dbReference type="PANTHER" id="PTHR11728">
    <property type="entry name" value="GLYCEROL-3-PHOSPHATE DEHYDROGENASE"/>
    <property type="match status" value="1"/>
</dbReference>
<feature type="binding site" evidence="16">
    <location>
        <position position="254"/>
    </location>
    <ligand>
        <name>NAD(+)</name>
        <dbReference type="ChEBI" id="CHEBI:57540"/>
    </ligand>
</feature>
<keyword evidence="21" id="KW-1185">Reference proteome</keyword>
<evidence type="ECO:0000259" key="18">
    <source>
        <dbReference type="Pfam" id="PF01210"/>
    </source>
</evidence>
<evidence type="ECO:0000256" key="8">
    <source>
        <dbReference type="ARBA" id="ARBA00023264"/>
    </source>
</evidence>
<dbReference type="InterPro" id="IPR008927">
    <property type="entry name" value="6-PGluconate_DH-like_C_sf"/>
</dbReference>
<feature type="binding site" evidence="13">
    <location>
        <position position="254"/>
    </location>
    <ligand>
        <name>NADPH</name>
        <dbReference type="ChEBI" id="CHEBI:57783"/>
    </ligand>
</feature>
<evidence type="ECO:0000256" key="4">
    <source>
        <dbReference type="ARBA" id="ARBA00023002"/>
    </source>
</evidence>
<comment type="caution">
    <text evidence="20">The sequence shown here is derived from an EMBL/GenBank/DDBJ whole genome shotgun (WGS) entry which is preliminary data.</text>
</comment>
<dbReference type="InterPro" id="IPR011128">
    <property type="entry name" value="G3P_DH_NAD-dep_N"/>
</dbReference>
<keyword evidence="4 13" id="KW-0560">Oxidoreductase</keyword>